<gene>
    <name evidence="10" type="ORF">GB883_00305</name>
</gene>
<dbReference type="PROSITE" id="PS50968">
    <property type="entry name" value="BIOTINYL_LIPOYL"/>
    <property type="match status" value="1"/>
</dbReference>
<dbReference type="CDD" id="cd06849">
    <property type="entry name" value="lipoyl_domain"/>
    <property type="match status" value="1"/>
</dbReference>
<evidence type="ECO:0000259" key="8">
    <source>
        <dbReference type="PROSITE" id="PS50968"/>
    </source>
</evidence>
<dbReference type="Gene3D" id="2.40.50.100">
    <property type="match status" value="1"/>
</dbReference>
<accession>A0A7J5UV15</accession>
<dbReference type="EC" id="2.3.1.-" evidence="6"/>
<dbReference type="SUPFAM" id="SSF52777">
    <property type="entry name" value="CoA-dependent acyltransferases"/>
    <property type="match status" value="1"/>
</dbReference>
<dbReference type="Pfam" id="PF02817">
    <property type="entry name" value="E3_binding"/>
    <property type="match status" value="1"/>
</dbReference>
<dbReference type="InterPro" id="IPR050743">
    <property type="entry name" value="2-oxoacid_DH_E2_comp"/>
</dbReference>
<dbReference type="InterPro" id="IPR001078">
    <property type="entry name" value="2-oxoacid_DH_actylTfrase"/>
</dbReference>
<dbReference type="InterPro" id="IPR036625">
    <property type="entry name" value="E3-bd_dom_sf"/>
</dbReference>
<comment type="similarity">
    <text evidence="2 6">Belongs to the 2-oxoacid dehydrogenase family.</text>
</comment>
<dbReference type="Pfam" id="PF00364">
    <property type="entry name" value="Biotin_lipoyl"/>
    <property type="match status" value="1"/>
</dbReference>
<reference evidence="10 11" key="1">
    <citation type="submission" date="2019-10" db="EMBL/GenBank/DDBJ databases">
        <title>Georgenia wutianyii sp. nov. and Georgenia yuyongxinii sp. nov. isolated from plateau pika (Ochotona curzoniae) in the Qinghai-Tibet plateau of China.</title>
        <authorList>
            <person name="Tian Z."/>
        </authorList>
    </citation>
    <scope>NUCLEOTIDE SEQUENCE [LARGE SCALE GENOMIC DNA]</scope>
    <source>
        <strain evidence="10 11">DSM 21501</strain>
    </source>
</reference>
<dbReference type="GO" id="GO:0031405">
    <property type="term" value="F:lipoic acid binding"/>
    <property type="evidence" value="ECO:0007669"/>
    <property type="project" value="TreeGrafter"/>
</dbReference>
<evidence type="ECO:0000256" key="6">
    <source>
        <dbReference type="RuleBase" id="RU003423"/>
    </source>
</evidence>
<comment type="cofactor">
    <cofactor evidence="1 6">
        <name>(R)-lipoate</name>
        <dbReference type="ChEBI" id="CHEBI:83088"/>
    </cofactor>
</comment>
<dbReference type="InterPro" id="IPR004167">
    <property type="entry name" value="PSBD"/>
</dbReference>
<dbReference type="InterPro" id="IPR000089">
    <property type="entry name" value="Biotin_lipoyl"/>
</dbReference>
<dbReference type="Pfam" id="PF00198">
    <property type="entry name" value="2-oxoacid_dh"/>
    <property type="match status" value="1"/>
</dbReference>
<feature type="domain" description="Lipoyl-binding" evidence="8">
    <location>
        <begin position="2"/>
        <end position="77"/>
    </location>
</feature>
<keyword evidence="11" id="KW-1185">Reference proteome</keyword>
<keyword evidence="4 6" id="KW-0450">Lipoyl</keyword>
<dbReference type="GO" id="GO:0016407">
    <property type="term" value="F:acetyltransferase activity"/>
    <property type="evidence" value="ECO:0007669"/>
    <property type="project" value="TreeGrafter"/>
</dbReference>
<sequence>MGMEIRMPMWGMGMLEGTVVEWYKREGDAVEEGEPLAEIEAAKTIEDLVAPAAGIVERIVVPEGATVPVQEVLAILAADGVGSESAEDGAAGVRGSAAAPAGPPVPGPVPTAAGGLVPAAAPAGGAAEAPPPGPVRNVVPRARQRAKELGVDLAAVTGSGPGGRIGVEDVERAAAVPAASKPAAAGLAPPPPASPGAESSVALTGMRGTIARRMHESLQSTAQLTLVTTADVTELVEYRESLERRPTYTDFVVKAAALALREHPRLNATIDGDRIRLLPDVHIGIATAVPDGLVVPVVRHADTMPLARIAEESAALVAKVRAGAFGADDVTGSTFTVTSLGGQGIDAFTPILNPPEVAILGVGRVVDQAARDGDALVWRKVINLSLTIDHQVVDGAPGAAFLQTLGELLGRPEQLAR</sequence>
<organism evidence="10 11">
    <name type="scientific">Georgenia thermotolerans</name>
    <dbReference type="NCBI Taxonomy" id="527326"/>
    <lineage>
        <taxon>Bacteria</taxon>
        <taxon>Bacillati</taxon>
        <taxon>Actinomycetota</taxon>
        <taxon>Actinomycetes</taxon>
        <taxon>Micrococcales</taxon>
        <taxon>Bogoriellaceae</taxon>
        <taxon>Georgenia</taxon>
    </lineage>
</organism>
<keyword evidence="3 6" id="KW-0808">Transferase</keyword>
<dbReference type="InterPro" id="IPR011053">
    <property type="entry name" value="Single_hybrid_motif"/>
</dbReference>
<dbReference type="PROSITE" id="PS51826">
    <property type="entry name" value="PSBD"/>
    <property type="match status" value="1"/>
</dbReference>
<dbReference type="GO" id="GO:0005737">
    <property type="term" value="C:cytoplasm"/>
    <property type="evidence" value="ECO:0007669"/>
    <property type="project" value="TreeGrafter"/>
</dbReference>
<proteinExistence type="inferred from homology"/>
<evidence type="ECO:0000313" key="10">
    <source>
        <dbReference type="EMBL" id="KAE8766118.1"/>
    </source>
</evidence>
<feature type="region of interest" description="Disordered" evidence="7">
    <location>
        <begin position="85"/>
        <end position="113"/>
    </location>
</feature>
<dbReference type="PANTHER" id="PTHR43178">
    <property type="entry name" value="DIHYDROLIPOAMIDE ACETYLTRANSFERASE COMPONENT OF PYRUVATE DEHYDROGENASE COMPLEX"/>
    <property type="match status" value="1"/>
</dbReference>
<evidence type="ECO:0000256" key="7">
    <source>
        <dbReference type="SAM" id="MobiDB-lite"/>
    </source>
</evidence>
<evidence type="ECO:0000256" key="3">
    <source>
        <dbReference type="ARBA" id="ARBA00022679"/>
    </source>
</evidence>
<name>A0A7J5UV15_9MICO</name>
<dbReference type="Proteomes" id="UP000451860">
    <property type="component" value="Unassembled WGS sequence"/>
</dbReference>
<dbReference type="OrthoDB" id="9805770at2"/>
<dbReference type="PANTHER" id="PTHR43178:SF5">
    <property type="entry name" value="LIPOAMIDE ACYLTRANSFERASE COMPONENT OF BRANCHED-CHAIN ALPHA-KETO ACID DEHYDROGENASE COMPLEX, MITOCHONDRIAL"/>
    <property type="match status" value="1"/>
</dbReference>
<evidence type="ECO:0000256" key="5">
    <source>
        <dbReference type="ARBA" id="ARBA00023315"/>
    </source>
</evidence>
<dbReference type="Gene3D" id="4.10.320.10">
    <property type="entry name" value="E3-binding domain"/>
    <property type="match status" value="1"/>
</dbReference>
<evidence type="ECO:0000256" key="1">
    <source>
        <dbReference type="ARBA" id="ARBA00001938"/>
    </source>
</evidence>
<evidence type="ECO:0000256" key="2">
    <source>
        <dbReference type="ARBA" id="ARBA00007317"/>
    </source>
</evidence>
<dbReference type="EMBL" id="WHJE01000001">
    <property type="protein sequence ID" value="KAE8766118.1"/>
    <property type="molecule type" value="Genomic_DNA"/>
</dbReference>
<dbReference type="InterPro" id="IPR003016">
    <property type="entry name" value="2-oxoA_DH_lipoyl-BS"/>
</dbReference>
<comment type="caution">
    <text evidence="10">The sequence shown here is derived from an EMBL/GenBank/DDBJ whole genome shotgun (WGS) entry which is preliminary data.</text>
</comment>
<dbReference type="PROSITE" id="PS00189">
    <property type="entry name" value="LIPOYL"/>
    <property type="match status" value="1"/>
</dbReference>
<feature type="compositionally biased region" description="Low complexity" evidence="7">
    <location>
        <begin position="89"/>
        <end position="100"/>
    </location>
</feature>
<protein>
    <recommendedName>
        <fullName evidence="6">Dihydrolipoamide acetyltransferase component of pyruvate dehydrogenase complex</fullName>
        <ecNumber evidence="6">2.3.1.-</ecNumber>
    </recommendedName>
</protein>
<dbReference type="Gene3D" id="3.30.559.10">
    <property type="entry name" value="Chloramphenicol acetyltransferase-like domain"/>
    <property type="match status" value="1"/>
</dbReference>
<keyword evidence="5 6" id="KW-0012">Acyltransferase</keyword>
<dbReference type="SUPFAM" id="SSF47005">
    <property type="entry name" value="Peripheral subunit-binding domain of 2-oxo acid dehydrogenase complex"/>
    <property type="match status" value="1"/>
</dbReference>
<dbReference type="InterPro" id="IPR023213">
    <property type="entry name" value="CAT-like_dom_sf"/>
</dbReference>
<evidence type="ECO:0000313" key="11">
    <source>
        <dbReference type="Proteomes" id="UP000451860"/>
    </source>
</evidence>
<evidence type="ECO:0000259" key="9">
    <source>
        <dbReference type="PROSITE" id="PS51826"/>
    </source>
</evidence>
<feature type="domain" description="Peripheral subunit-binding (PSBD)" evidence="9">
    <location>
        <begin position="137"/>
        <end position="174"/>
    </location>
</feature>
<evidence type="ECO:0000256" key="4">
    <source>
        <dbReference type="ARBA" id="ARBA00022823"/>
    </source>
</evidence>
<dbReference type="AlphaFoldDB" id="A0A7J5UV15"/>
<dbReference type="SUPFAM" id="SSF51230">
    <property type="entry name" value="Single hybrid motif"/>
    <property type="match status" value="1"/>
</dbReference>